<evidence type="ECO:0000313" key="1">
    <source>
        <dbReference type="EMBL" id="GIY07643.1"/>
    </source>
</evidence>
<protein>
    <submittedName>
        <fullName evidence="1">Uncharacterized protein</fullName>
    </submittedName>
</protein>
<proteinExistence type="predicted"/>
<name>A0AAV4QC62_CAEEX</name>
<accession>A0AAV4QC62</accession>
<keyword evidence="2" id="KW-1185">Reference proteome</keyword>
<evidence type="ECO:0000313" key="2">
    <source>
        <dbReference type="Proteomes" id="UP001054945"/>
    </source>
</evidence>
<gene>
    <name evidence="1" type="ORF">CEXT_377401</name>
</gene>
<dbReference type="AlphaFoldDB" id="A0AAV4QC62"/>
<sequence length="73" mass="8243">MQVLKSHILLERSILRRFSVILATCGGGEFYSIHPPYYVMINLEPSSLQGWNTDKLHLSPFLLEPQAAWSPSG</sequence>
<comment type="caution">
    <text evidence="1">The sequence shown here is derived from an EMBL/GenBank/DDBJ whole genome shotgun (WGS) entry which is preliminary data.</text>
</comment>
<organism evidence="1 2">
    <name type="scientific">Caerostris extrusa</name>
    <name type="common">Bark spider</name>
    <name type="synonym">Caerostris bankana</name>
    <dbReference type="NCBI Taxonomy" id="172846"/>
    <lineage>
        <taxon>Eukaryota</taxon>
        <taxon>Metazoa</taxon>
        <taxon>Ecdysozoa</taxon>
        <taxon>Arthropoda</taxon>
        <taxon>Chelicerata</taxon>
        <taxon>Arachnida</taxon>
        <taxon>Araneae</taxon>
        <taxon>Araneomorphae</taxon>
        <taxon>Entelegynae</taxon>
        <taxon>Araneoidea</taxon>
        <taxon>Araneidae</taxon>
        <taxon>Caerostris</taxon>
    </lineage>
</organism>
<reference evidence="1 2" key="1">
    <citation type="submission" date="2021-06" db="EMBL/GenBank/DDBJ databases">
        <title>Caerostris extrusa draft genome.</title>
        <authorList>
            <person name="Kono N."/>
            <person name="Arakawa K."/>
        </authorList>
    </citation>
    <scope>NUCLEOTIDE SEQUENCE [LARGE SCALE GENOMIC DNA]</scope>
</reference>
<dbReference type="Proteomes" id="UP001054945">
    <property type="component" value="Unassembled WGS sequence"/>
</dbReference>
<dbReference type="EMBL" id="BPLR01006135">
    <property type="protein sequence ID" value="GIY07643.1"/>
    <property type="molecule type" value="Genomic_DNA"/>
</dbReference>